<dbReference type="EMBL" id="JARBJD010000026">
    <property type="protein sequence ID" value="KAK2959961.1"/>
    <property type="molecule type" value="Genomic_DNA"/>
</dbReference>
<evidence type="ECO:0000313" key="1">
    <source>
        <dbReference type="EMBL" id="KAK2959961.1"/>
    </source>
</evidence>
<evidence type="ECO:0000313" key="2">
    <source>
        <dbReference type="Proteomes" id="UP001281761"/>
    </source>
</evidence>
<keyword evidence="2" id="KW-1185">Reference proteome</keyword>
<protein>
    <submittedName>
        <fullName evidence="1">Uncharacterized protein</fullName>
    </submittedName>
</protein>
<sequence length="391" mass="44755">MVLQDFMEWFVEAVLFLDRRLKRCPSAPPLTFDDVRMDSFRVAYIDCTSSINSTLRENAFSSDLSVICELFLTILLILEDHHSLESPLNPDFYSLIFCRIMVDILGTFVQKGDIDLPDSSPTDYFVPFFRHWLDLQTRFHNESGVLTHQSIQRVFVHMVDVQSRSGRWKLPPESLFKLKGMDVPRRLGDAVIDAENSNKLVDIVKEVQKRYSQEKVREEFDSFEGLKGLMRKIVEKEEAVAQSPPSHNIVTSSTATSSDAVWMIRTLHDLISAPAHSSFHRSQVHPSFHTPVQLIIAPPLDDNETFTVSLFDKEDDDTIANSLSRCADIYIEHRTLPHIVDHHAFVDRLIGALSSSHFILRDQSLYVLMMIVSQIGEKDVIVVLQDIQLNK</sequence>
<name>A0ABQ9Y8C8_9EUKA</name>
<gene>
    <name evidence="1" type="ORF">BLNAU_5158</name>
</gene>
<comment type="caution">
    <text evidence="1">The sequence shown here is derived from an EMBL/GenBank/DDBJ whole genome shotgun (WGS) entry which is preliminary data.</text>
</comment>
<dbReference type="Proteomes" id="UP001281761">
    <property type="component" value="Unassembled WGS sequence"/>
</dbReference>
<proteinExistence type="predicted"/>
<accession>A0ABQ9Y8C8</accession>
<reference evidence="1 2" key="1">
    <citation type="journal article" date="2022" name="bioRxiv">
        <title>Genomics of Preaxostyla Flagellates Illuminates Evolutionary Transitions and the Path Towards Mitochondrial Loss.</title>
        <authorList>
            <person name="Novak L.V.F."/>
            <person name="Treitli S.C."/>
            <person name="Pyrih J."/>
            <person name="Halakuc P."/>
            <person name="Pipaliya S.V."/>
            <person name="Vacek V."/>
            <person name="Brzon O."/>
            <person name="Soukal P."/>
            <person name="Eme L."/>
            <person name="Dacks J.B."/>
            <person name="Karnkowska A."/>
            <person name="Elias M."/>
            <person name="Hampl V."/>
        </authorList>
    </citation>
    <scope>NUCLEOTIDE SEQUENCE [LARGE SCALE GENOMIC DNA]</scope>
    <source>
        <strain evidence="1">NAU3</strain>
        <tissue evidence="1">Gut</tissue>
    </source>
</reference>
<organism evidence="1 2">
    <name type="scientific">Blattamonas nauphoetae</name>
    <dbReference type="NCBI Taxonomy" id="2049346"/>
    <lineage>
        <taxon>Eukaryota</taxon>
        <taxon>Metamonada</taxon>
        <taxon>Preaxostyla</taxon>
        <taxon>Oxymonadida</taxon>
        <taxon>Blattamonas</taxon>
    </lineage>
</organism>